<dbReference type="PANTHER" id="PTHR35369">
    <property type="entry name" value="BLR3025 PROTEIN-RELATED"/>
    <property type="match status" value="1"/>
</dbReference>
<dbReference type="PANTHER" id="PTHR35369:SF2">
    <property type="entry name" value="BLR3025 PROTEIN"/>
    <property type="match status" value="1"/>
</dbReference>
<organism evidence="3 4">
    <name type="scientific">Actinotignum sanguinis</name>
    <dbReference type="NCBI Taxonomy" id="1445614"/>
    <lineage>
        <taxon>Bacteria</taxon>
        <taxon>Bacillati</taxon>
        <taxon>Actinomycetota</taxon>
        <taxon>Actinomycetes</taxon>
        <taxon>Actinomycetales</taxon>
        <taxon>Actinomycetaceae</taxon>
        <taxon>Actinotignum</taxon>
    </lineage>
</organism>
<dbReference type="EMBL" id="JARBHI010000012">
    <property type="protein sequence ID" value="MDE1656612.1"/>
    <property type="molecule type" value="Genomic_DNA"/>
</dbReference>
<dbReference type="SUPFAM" id="SSF56672">
    <property type="entry name" value="DNA/RNA polymerases"/>
    <property type="match status" value="1"/>
</dbReference>
<evidence type="ECO:0000256" key="1">
    <source>
        <dbReference type="ARBA" id="ARBA00022763"/>
    </source>
</evidence>
<dbReference type="RefSeq" id="WP_274734061.1">
    <property type="nucleotide sequence ID" value="NZ_CAMXYX010000003.1"/>
</dbReference>
<feature type="domain" description="UmuC" evidence="2">
    <location>
        <begin position="24"/>
        <end position="139"/>
    </location>
</feature>
<dbReference type="InterPro" id="IPR043502">
    <property type="entry name" value="DNA/RNA_pol_sf"/>
</dbReference>
<dbReference type="Pfam" id="PF00817">
    <property type="entry name" value="IMS"/>
    <property type="match status" value="1"/>
</dbReference>
<keyword evidence="4" id="KW-1185">Reference proteome</keyword>
<gene>
    <name evidence="3" type="ORF">PWJ81_05960</name>
</gene>
<protein>
    <submittedName>
        <fullName evidence="3">DNA polymerase Y family protein</fullName>
    </submittedName>
</protein>
<comment type="caution">
    <text evidence="3">The sequence shown here is derived from an EMBL/GenBank/DDBJ whole genome shotgun (WGS) entry which is preliminary data.</text>
</comment>
<evidence type="ECO:0000313" key="3">
    <source>
        <dbReference type="EMBL" id="MDE1656612.1"/>
    </source>
</evidence>
<dbReference type="InterPro" id="IPR001126">
    <property type="entry name" value="UmuC"/>
</dbReference>
<dbReference type="InterPro" id="IPR050356">
    <property type="entry name" value="SulA_CellDiv_inhibitor"/>
</dbReference>
<dbReference type="GeneID" id="83608963"/>
<dbReference type="Proteomes" id="UP001219297">
    <property type="component" value="Unassembled WGS sequence"/>
</dbReference>
<reference evidence="3 4" key="1">
    <citation type="submission" date="2023-02" db="EMBL/GenBank/DDBJ databases">
        <title>Defining the Infant Male Urobiome and Moving Towards Mechanisms in Urobiome Research.</title>
        <authorList>
            <person name="Reasoner S."/>
            <person name="Flores V."/>
            <person name="Van Horn G."/>
            <person name="Morales G."/>
            <person name="Peard L."/>
            <person name="Abelson B."/>
            <person name="Manuel C."/>
            <person name="Lee J."/>
            <person name="Baker B."/>
            <person name="Williams T."/>
            <person name="Schmitz J."/>
            <person name="Clayton D."/>
            <person name="Hadjifrangiskou M."/>
        </authorList>
    </citation>
    <scope>NUCLEOTIDE SEQUENCE [LARGE SCALE GENOMIC DNA]</scope>
    <source>
        <strain evidence="3 4">AS1053</strain>
    </source>
</reference>
<evidence type="ECO:0000313" key="4">
    <source>
        <dbReference type="Proteomes" id="UP001219297"/>
    </source>
</evidence>
<keyword evidence="1" id="KW-0227">DNA damage</keyword>
<accession>A0ABT5V9G3</accession>
<dbReference type="CDD" id="cd03468">
    <property type="entry name" value="PolY_like"/>
    <property type="match status" value="1"/>
</dbReference>
<proteinExistence type="predicted"/>
<name>A0ABT5V9G3_9ACTO</name>
<evidence type="ECO:0000259" key="2">
    <source>
        <dbReference type="Pfam" id="PF00817"/>
    </source>
</evidence>
<sequence length="587" mass="62982">MRQATVWVPNWPIIAAEMAGIATRETPVALVEHHRVANINVWAWREGARVDMPTRQLQSLVPQCTVIQRDRARELRFFDPVLRAISNRVARFSLVEPGVVIFSAAGPARTEGGEERLCENLVGDIVDAAGCEARVGIAEGTLPSLWAARTSRIIAPGASEQALAGQPISLFLLVATPATRPALRDCVELLRDLGIATIADVIGLGQRSLVTRFGNIGQYMWDLAVARTLPAHESTPDTRDISVVATFDPPLTHAEHAAFAARNLAGQLETKMRAGAAGSARLDIRASAAHGEVMTRSWHLELLTQEDVVDRVRWQISAWIAQPRENREALAGSPGGASGVEADAAGMENRGGITQLELIARDITPAGNHPAPLWGARTASDAAAARGAHRLQSLLGEEYVRVPRRVGGRLPEEDVQEIPWGQAVDTSRAQLPWPGRLPEPAPVQLLRTPYPVTVLCTCGKPLAIAATTALHCPGECRHPFPATVRAVLPAEHAGPCVGDAAVAGGATSPAGGATLSTGSSGFPTASLHALFGVEEFLTVLDYAGPWVSEQRWWARATRRAYIQVVTTTGAVLLYVEQERWYLAASYI</sequence>